<dbReference type="NCBIfam" id="TIGR02985">
    <property type="entry name" value="Sig70_bacteroi1"/>
    <property type="match status" value="1"/>
</dbReference>
<dbReference type="EMBL" id="AJJU01000037">
    <property type="protein sequence ID" value="EID72307.1"/>
    <property type="molecule type" value="Genomic_DNA"/>
</dbReference>
<dbReference type="AlphaFoldDB" id="I0W7E1"/>
<dbReference type="PANTHER" id="PTHR43133">
    <property type="entry name" value="RNA POLYMERASE ECF-TYPE SIGMA FACTO"/>
    <property type="match status" value="1"/>
</dbReference>
<feature type="domain" description="RNA polymerase sigma-70 region 2" evidence="5">
    <location>
        <begin position="43"/>
        <end position="109"/>
    </location>
</feature>
<keyword evidence="4" id="KW-0804">Transcription</keyword>
<dbReference type="Pfam" id="PF04542">
    <property type="entry name" value="Sigma70_r2"/>
    <property type="match status" value="1"/>
</dbReference>
<reference evidence="7 8" key="1">
    <citation type="journal article" date="2012" name="J. Bacteriol.">
        <title>Genome Sequence of the Halotolerant Bacterium Imtechella halotolerans K1T.</title>
        <authorList>
            <person name="Kumar S."/>
            <person name="Vikram S."/>
            <person name="Subramanian S."/>
            <person name="Raghava G.P."/>
            <person name="Pinnaka A.K."/>
        </authorList>
    </citation>
    <scope>NUCLEOTIDE SEQUENCE [LARGE SCALE GENOMIC DNA]</scope>
    <source>
        <strain evidence="7 8">K1</strain>
    </source>
</reference>
<evidence type="ECO:0000256" key="1">
    <source>
        <dbReference type="ARBA" id="ARBA00010641"/>
    </source>
</evidence>
<evidence type="ECO:0000313" key="7">
    <source>
        <dbReference type="EMBL" id="EID72307.1"/>
    </source>
</evidence>
<accession>I0W7E1</accession>
<evidence type="ECO:0000256" key="4">
    <source>
        <dbReference type="ARBA" id="ARBA00023163"/>
    </source>
</evidence>
<dbReference type="PATRIC" id="fig|946077.3.peg.2506"/>
<keyword evidence="2" id="KW-0805">Transcription regulation</keyword>
<evidence type="ECO:0000313" key="8">
    <source>
        <dbReference type="Proteomes" id="UP000005938"/>
    </source>
</evidence>
<proteinExistence type="inferred from homology"/>
<organism evidence="7 8">
    <name type="scientific">Imtechella halotolerans K1</name>
    <dbReference type="NCBI Taxonomy" id="946077"/>
    <lineage>
        <taxon>Bacteria</taxon>
        <taxon>Pseudomonadati</taxon>
        <taxon>Bacteroidota</taxon>
        <taxon>Flavobacteriia</taxon>
        <taxon>Flavobacteriales</taxon>
        <taxon>Flavobacteriaceae</taxon>
        <taxon>Imtechella</taxon>
    </lineage>
</organism>
<dbReference type="InterPro" id="IPR014327">
    <property type="entry name" value="RNA_pol_sigma70_bacteroid"/>
</dbReference>
<dbReference type="Gene3D" id="1.10.1740.10">
    <property type="match status" value="1"/>
</dbReference>
<dbReference type="Pfam" id="PF08281">
    <property type="entry name" value="Sigma70_r4_2"/>
    <property type="match status" value="1"/>
</dbReference>
<evidence type="ECO:0000256" key="2">
    <source>
        <dbReference type="ARBA" id="ARBA00023015"/>
    </source>
</evidence>
<dbReference type="InterPro" id="IPR039425">
    <property type="entry name" value="RNA_pol_sigma-70-like"/>
</dbReference>
<sequence>MKSEFFTFFAVTLPKYLFLVQLMKVSIQIKALQEGDQQAFKALFDQFYRQLYAYLLSLSKDTVLSEELLQQTFIQLWEQRLVLDSTKNIKGYLFAIARSRFIDHVRKQQIVLSSLDEFQLDSLDAIVEEVNESIEERIQLLQELIDKLPEKCREILLMNKRDGYSYKKIAEELDISVKTVESQMRIAFTKIREGFKNDTFLFVLLESSNSFVYFEKYSIKREYV</sequence>
<gene>
    <name evidence="7" type="ORF">W5A_12406</name>
</gene>
<dbReference type="Gene3D" id="1.10.10.10">
    <property type="entry name" value="Winged helix-like DNA-binding domain superfamily/Winged helix DNA-binding domain"/>
    <property type="match status" value="1"/>
</dbReference>
<dbReference type="SUPFAM" id="SSF88659">
    <property type="entry name" value="Sigma3 and sigma4 domains of RNA polymerase sigma factors"/>
    <property type="match status" value="1"/>
</dbReference>
<dbReference type="SUPFAM" id="SSF88946">
    <property type="entry name" value="Sigma2 domain of RNA polymerase sigma factors"/>
    <property type="match status" value="1"/>
</dbReference>
<feature type="domain" description="RNA polymerase sigma factor 70 region 4 type 2" evidence="6">
    <location>
        <begin position="139"/>
        <end position="185"/>
    </location>
</feature>
<dbReference type="InterPro" id="IPR014284">
    <property type="entry name" value="RNA_pol_sigma-70_dom"/>
</dbReference>
<dbReference type="STRING" id="946077.W5A_12406"/>
<dbReference type="NCBIfam" id="TIGR02937">
    <property type="entry name" value="sigma70-ECF"/>
    <property type="match status" value="1"/>
</dbReference>
<dbReference type="InterPro" id="IPR013325">
    <property type="entry name" value="RNA_pol_sigma_r2"/>
</dbReference>
<keyword evidence="3" id="KW-0731">Sigma factor</keyword>
<keyword evidence="8" id="KW-1185">Reference proteome</keyword>
<dbReference type="InterPro" id="IPR007627">
    <property type="entry name" value="RNA_pol_sigma70_r2"/>
</dbReference>
<evidence type="ECO:0000256" key="3">
    <source>
        <dbReference type="ARBA" id="ARBA00023082"/>
    </source>
</evidence>
<dbReference type="eggNOG" id="COG1595">
    <property type="taxonomic scope" value="Bacteria"/>
</dbReference>
<dbReference type="InterPro" id="IPR013324">
    <property type="entry name" value="RNA_pol_sigma_r3/r4-like"/>
</dbReference>
<dbReference type="GO" id="GO:0016987">
    <property type="term" value="F:sigma factor activity"/>
    <property type="evidence" value="ECO:0007669"/>
    <property type="project" value="UniProtKB-KW"/>
</dbReference>
<dbReference type="Proteomes" id="UP000005938">
    <property type="component" value="Unassembled WGS sequence"/>
</dbReference>
<dbReference type="CDD" id="cd06171">
    <property type="entry name" value="Sigma70_r4"/>
    <property type="match status" value="1"/>
</dbReference>
<dbReference type="GO" id="GO:0003677">
    <property type="term" value="F:DNA binding"/>
    <property type="evidence" value="ECO:0007669"/>
    <property type="project" value="InterPro"/>
</dbReference>
<evidence type="ECO:0000259" key="5">
    <source>
        <dbReference type="Pfam" id="PF04542"/>
    </source>
</evidence>
<comment type="similarity">
    <text evidence="1">Belongs to the sigma-70 factor family. ECF subfamily.</text>
</comment>
<comment type="caution">
    <text evidence="7">The sequence shown here is derived from an EMBL/GenBank/DDBJ whole genome shotgun (WGS) entry which is preliminary data.</text>
</comment>
<dbReference type="GO" id="GO:0006352">
    <property type="term" value="P:DNA-templated transcription initiation"/>
    <property type="evidence" value="ECO:0007669"/>
    <property type="project" value="InterPro"/>
</dbReference>
<dbReference type="PANTHER" id="PTHR43133:SF46">
    <property type="entry name" value="RNA POLYMERASE SIGMA-70 FACTOR ECF SUBFAMILY"/>
    <property type="match status" value="1"/>
</dbReference>
<protein>
    <submittedName>
        <fullName evidence="7">ECF subfamily RNA polymerase sigma-24 subunit</fullName>
    </submittedName>
</protein>
<evidence type="ECO:0000259" key="6">
    <source>
        <dbReference type="Pfam" id="PF08281"/>
    </source>
</evidence>
<dbReference type="InterPro" id="IPR036388">
    <property type="entry name" value="WH-like_DNA-bd_sf"/>
</dbReference>
<name>I0W7E1_9FLAO</name>
<dbReference type="InterPro" id="IPR013249">
    <property type="entry name" value="RNA_pol_sigma70_r4_t2"/>
</dbReference>